<evidence type="ECO:0000313" key="4">
    <source>
        <dbReference type="EMBL" id="MFB9822918.1"/>
    </source>
</evidence>
<dbReference type="Gene3D" id="3.40.50.1390">
    <property type="entry name" value="Resolvase, N-terminal catalytic domain"/>
    <property type="match status" value="1"/>
</dbReference>
<sequence>MTVACYTRVSTAKQNLDRQLTSTQQYAEDSLGASLADIEVYRDKSSGTNTARDAYQRLMTDAEAGEIDAVVAHEVSRVARSISDLERTADRLREAGVELHIVSESLVMKPDEEDPYQRALFQMLGVFGELEARIKRQNIREGIAARQDSEEYRHGPAPLGFTKGDGRLVEGGDYHRVVTVLEQTAAGEMSQQAAAQELDTGLKTIRWAVNERSELYSIWS</sequence>
<dbReference type="CDD" id="cd03768">
    <property type="entry name" value="SR_ResInv"/>
    <property type="match status" value="1"/>
</dbReference>
<keyword evidence="5" id="KW-1185">Reference proteome</keyword>
<keyword evidence="2" id="KW-0233">DNA recombination</keyword>
<reference evidence="4" key="1">
    <citation type="submission" date="2024-09" db="EMBL/GenBank/DDBJ databases">
        <authorList>
            <person name="Sun Q."/>
        </authorList>
    </citation>
    <scope>NUCLEOTIDE SEQUENCE [LARGE SCALE GENOMIC DNA]</scope>
    <source>
        <strain evidence="4">JCM 31273</strain>
    </source>
</reference>
<dbReference type="InterPro" id="IPR050639">
    <property type="entry name" value="SSR_resolvase"/>
</dbReference>
<dbReference type="Proteomes" id="UP001589595">
    <property type="component" value="Unassembled WGS sequence"/>
</dbReference>
<accession>A0ABD5MI33</accession>
<dbReference type="SMART" id="SM00857">
    <property type="entry name" value="Resolvase"/>
    <property type="match status" value="1"/>
</dbReference>
<dbReference type="PANTHER" id="PTHR30461">
    <property type="entry name" value="DNA-INVERTASE FROM LAMBDOID PROPHAGE"/>
    <property type="match status" value="1"/>
</dbReference>
<evidence type="ECO:0000259" key="3">
    <source>
        <dbReference type="PROSITE" id="PS51736"/>
    </source>
</evidence>
<dbReference type="EMBL" id="JBHMAJ010000001">
    <property type="protein sequence ID" value="MFB9822918.1"/>
    <property type="molecule type" value="Genomic_DNA"/>
</dbReference>
<comment type="caution">
    <text evidence="4">The sequence shown here is derived from an EMBL/GenBank/DDBJ whole genome shotgun (WGS) entry which is preliminary data.</text>
</comment>
<feature type="domain" description="Resolvase/invertase-type recombinase catalytic" evidence="3">
    <location>
        <begin position="2"/>
        <end position="150"/>
    </location>
</feature>
<name>A0ABD5MI33_9EURY</name>
<dbReference type="PANTHER" id="PTHR30461:SF2">
    <property type="entry name" value="SERINE RECOMBINASE PINE-RELATED"/>
    <property type="match status" value="1"/>
</dbReference>
<dbReference type="GO" id="GO:0003677">
    <property type="term" value="F:DNA binding"/>
    <property type="evidence" value="ECO:0007669"/>
    <property type="project" value="UniProtKB-KW"/>
</dbReference>
<dbReference type="Pfam" id="PF00239">
    <property type="entry name" value="Resolvase"/>
    <property type="match status" value="1"/>
</dbReference>
<dbReference type="GO" id="GO:0006310">
    <property type="term" value="P:DNA recombination"/>
    <property type="evidence" value="ECO:0007669"/>
    <property type="project" value="UniProtKB-KW"/>
</dbReference>
<keyword evidence="1" id="KW-0238">DNA-binding</keyword>
<dbReference type="SUPFAM" id="SSF53041">
    <property type="entry name" value="Resolvase-like"/>
    <property type="match status" value="1"/>
</dbReference>
<dbReference type="GeneID" id="67212251"/>
<proteinExistence type="predicted"/>
<dbReference type="PROSITE" id="PS51736">
    <property type="entry name" value="RECOMBINASES_3"/>
    <property type="match status" value="1"/>
</dbReference>
<evidence type="ECO:0000256" key="2">
    <source>
        <dbReference type="ARBA" id="ARBA00023172"/>
    </source>
</evidence>
<evidence type="ECO:0000313" key="5">
    <source>
        <dbReference type="Proteomes" id="UP001589595"/>
    </source>
</evidence>
<protein>
    <submittedName>
        <fullName evidence="4">Recombinase family protein</fullName>
    </submittedName>
</protein>
<gene>
    <name evidence="4" type="ORF">ACFFOL_01785</name>
</gene>
<dbReference type="InterPro" id="IPR036162">
    <property type="entry name" value="Resolvase-like_N_sf"/>
</dbReference>
<dbReference type="AlphaFoldDB" id="A0ABD5MI33"/>
<dbReference type="InterPro" id="IPR006119">
    <property type="entry name" value="Resolv_N"/>
</dbReference>
<evidence type="ECO:0000256" key="1">
    <source>
        <dbReference type="ARBA" id="ARBA00023125"/>
    </source>
</evidence>
<dbReference type="RefSeq" id="WP_222922001.1">
    <property type="nucleotide sequence ID" value="NZ_CP082286.1"/>
</dbReference>
<organism evidence="4 5">
    <name type="scientific">Halobaculum roseum</name>
    <dbReference type="NCBI Taxonomy" id="2175149"/>
    <lineage>
        <taxon>Archaea</taxon>
        <taxon>Methanobacteriati</taxon>
        <taxon>Methanobacteriota</taxon>
        <taxon>Stenosarchaea group</taxon>
        <taxon>Halobacteria</taxon>
        <taxon>Halobacteriales</taxon>
        <taxon>Haloferacaceae</taxon>
        <taxon>Halobaculum</taxon>
    </lineage>
</organism>